<dbReference type="InterPro" id="IPR002372">
    <property type="entry name" value="PQQ_rpt_dom"/>
</dbReference>
<evidence type="ECO:0000313" key="6">
    <source>
        <dbReference type="EMBL" id="SMD25054.1"/>
    </source>
</evidence>
<reference evidence="6 7" key="1">
    <citation type="submission" date="2017-04" db="EMBL/GenBank/DDBJ databases">
        <authorList>
            <person name="Afonso C.L."/>
            <person name="Miller P.J."/>
            <person name="Scott M.A."/>
            <person name="Spackman E."/>
            <person name="Goraichik I."/>
            <person name="Dimitrov K.M."/>
            <person name="Suarez D.L."/>
            <person name="Swayne D.E."/>
        </authorList>
    </citation>
    <scope>NUCLEOTIDE SEQUENCE [LARGE SCALE GENOMIC DNA]</scope>
    <source>
        <strain evidence="6 7">DSM 43828</strain>
    </source>
</reference>
<evidence type="ECO:0000313" key="7">
    <source>
        <dbReference type="Proteomes" id="UP000192674"/>
    </source>
</evidence>
<feature type="domain" description="Pyrrolo-quinoline quinone repeat" evidence="5">
    <location>
        <begin position="383"/>
        <end position="521"/>
    </location>
</feature>
<evidence type="ECO:0000256" key="2">
    <source>
        <dbReference type="ARBA" id="ARBA00008156"/>
    </source>
</evidence>
<name>A0A1W2FTF6_KIBAR</name>
<dbReference type="GO" id="GO:0016491">
    <property type="term" value="F:oxidoreductase activity"/>
    <property type="evidence" value="ECO:0007669"/>
    <property type="project" value="UniProtKB-KW"/>
</dbReference>
<accession>A0A1W2FTF6</accession>
<dbReference type="InterPro" id="IPR018391">
    <property type="entry name" value="PQQ_b-propeller_rpt"/>
</dbReference>
<dbReference type="SMART" id="SM00564">
    <property type="entry name" value="PQQ"/>
    <property type="match status" value="7"/>
</dbReference>
<protein>
    <submittedName>
        <fullName evidence="6">Polyvinyl alcohol dehydrogenase (Cytochrome)</fullName>
    </submittedName>
</protein>
<dbReference type="PANTHER" id="PTHR32303:SF10">
    <property type="entry name" value="OUTER MEMBRANE PROTEIN ASSEMBLY FACTOR BAMB"/>
    <property type="match status" value="1"/>
</dbReference>
<dbReference type="InterPro" id="IPR011047">
    <property type="entry name" value="Quinoprotein_ADH-like_sf"/>
</dbReference>
<gene>
    <name evidence="6" type="ORF">SAMN05661093_08919</name>
</gene>
<dbReference type="Gene3D" id="2.140.10.10">
    <property type="entry name" value="Quinoprotein alcohol dehydrogenase-like superfamily"/>
    <property type="match status" value="2"/>
</dbReference>
<keyword evidence="3" id="KW-0560">Oxidoreductase</keyword>
<dbReference type="SUPFAM" id="SSF50998">
    <property type="entry name" value="Quinoprotein alcohol dehydrogenase-like"/>
    <property type="match status" value="1"/>
</dbReference>
<dbReference type="Pfam" id="PF01011">
    <property type="entry name" value="PQQ"/>
    <property type="match status" value="1"/>
</dbReference>
<dbReference type="PANTHER" id="PTHR32303">
    <property type="entry name" value="QUINOPROTEIN ALCOHOL DEHYDROGENASE (CYTOCHROME C)"/>
    <property type="match status" value="1"/>
</dbReference>
<evidence type="ECO:0000259" key="5">
    <source>
        <dbReference type="Pfam" id="PF13360"/>
    </source>
</evidence>
<organism evidence="6 7">
    <name type="scientific">Kibdelosporangium aridum</name>
    <dbReference type="NCBI Taxonomy" id="2030"/>
    <lineage>
        <taxon>Bacteria</taxon>
        <taxon>Bacillati</taxon>
        <taxon>Actinomycetota</taxon>
        <taxon>Actinomycetes</taxon>
        <taxon>Pseudonocardiales</taxon>
        <taxon>Pseudonocardiaceae</taxon>
        <taxon>Kibdelosporangium</taxon>
    </lineage>
</organism>
<feature type="domain" description="Pyrrolo-quinoline quinone repeat" evidence="4">
    <location>
        <begin position="69"/>
        <end position="334"/>
    </location>
</feature>
<comment type="similarity">
    <text evidence="2">Belongs to the bacterial PQQ dehydrogenase family.</text>
</comment>
<evidence type="ECO:0000256" key="3">
    <source>
        <dbReference type="ARBA" id="ARBA00023002"/>
    </source>
</evidence>
<evidence type="ECO:0000259" key="4">
    <source>
        <dbReference type="Pfam" id="PF01011"/>
    </source>
</evidence>
<sequence length="559" mass="59066">MSCHCPTGGSTCVVSGGKIGVFIGVCFWKGLFVLSRARKLLALGAVVALTVPLTGSVSVAERSTSDGDWATWQKDLFGSRYAAAEHRINARNVKDLKLKWAFAYPKTANSIARSEPAVVGDTIYFGGSDGKFYARHAKTGAAKWEFALASVNPAERAIVWDGPAVSGGKVFFGDASGYFYALDVRTGALKWSSRLDAHPYATVTSSPIVYKGRVYVGVSNSENSEGGRDYPCCTFRGHIDALDADTGKLDWRYYTVPQPQQVGTWPSGAAKYEPSGVGVWSSPVIDPFTGTLYVGTGQNYSGSGGDFDTLLALDARTGGVRWKNQVTKADTWRVECTQPDPAGYCPGLADGTALDYDIGATPNIFRVGHRTLVGVGQKSGVYHVFDARTGEVVWRRQLGVAAGGGTGGIQWGSSYDGKRLYIASYNAKPGTLFAVNPANGDLLWQTPNPADGCTTGGAGQNPGRCTLAHGPAATSSPGLVWEGSNDGKLRAYDSANGRVLWTYDTVRTFTGVNGIEGSGSAISGTGGGAVIANGMVYVQSGYWPQYPSDTGRVLLAFSL</sequence>
<keyword evidence="7" id="KW-1185">Reference proteome</keyword>
<dbReference type="Pfam" id="PF13360">
    <property type="entry name" value="PQQ_2"/>
    <property type="match status" value="1"/>
</dbReference>
<evidence type="ECO:0000256" key="1">
    <source>
        <dbReference type="ARBA" id="ARBA00001931"/>
    </source>
</evidence>
<dbReference type="EMBL" id="FWXV01000011">
    <property type="protein sequence ID" value="SMD25054.1"/>
    <property type="molecule type" value="Genomic_DNA"/>
</dbReference>
<dbReference type="Proteomes" id="UP000192674">
    <property type="component" value="Unassembled WGS sequence"/>
</dbReference>
<dbReference type="AlphaFoldDB" id="A0A1W2FTF6"/>
<comment type="cofactor">
    <cofactor evidence="1">
        <name>pyrroloquinoline quinone</name>
        <dbReference type="ChEBI" id="CHEBI:58442"/>
    </cofactor>
</comment>
<proteinExistence type="inferred from homology"/>